<organism evidence="12 13">
    <name type="scientific">Albidovulum marisflavi</name>
    <dbReference type="NCBI Taxonomy" id="2984159"/>
    <lineage>
        <taxon>Bacteria</taxon>
        <taxon>Pseudomonadati</taxon>
        <taxon>Pseudomonadota</taxon>
        <taxon>Alphaproteobacteria</taxon>
        <taxon>Rhodobacterales</taxon>
        <taxon>Paracoccaceae</taxon>
        <taxon>Albidovulum</taxon>
    </lineage>
</organism>
<evidence type="ECO:0000256" key="8">
    <source>
        <dbReference type="ARBA" id="ARBA00023014"/>
    </source>
</evidence>
<dbReference type="InterPro" id="IPR044298">
    <property type="entry name" value="MIG/MutY"/>
</dbReference>
<dbReference type="InterPro" id="IPR003651">
    <property type="entry name" value="Endonuclease3_FeS-loop_motif"/>
</dbReference>
<dbReference type="InterPro" id="IPR023170">
    <property type="entry name" value="HhH_base_excis_C"/>
</dbReference>
<evidence type="ECO:0000256" key="4">
    <source>
        <dbReference type="ARBA" id="ARBA00022723"/>
    </source>
</evidence>
<evidence type="ECO:0000256" key="2">
    <source>
        <dbReference type="ARBA" id="ARBA00002933"/>
    </source>
</evidence>
<dbReference type="PANTHER" id="PTHR42944:SF1">
    <property type="entry name" value="ADENINE DNA GLYCOSYLASE"/>
    <property type="match status" value="1"/>
</dbReference>
<evidence type="ECO:0000256" key="7">
    <source>
        <dbReference type="ARBA" id="ARBA00023004"/>
    </source>
</evidence>
<reference evidence="12 13" key="1">
    <citation type="submission" date="2022-10" db="EMBL/GenBank/DDBJ databases">
        <title>Defluviimonas sp. nov., isolated from ocean surface water.</title>
        <authorList>
            <person name="He W."/>
            <person name="Wang L."/>
            <person name="Zhang D.-F."/>
        </authorList>
    </citation>
    <scope>NUCLEOTIDE SEQUENCE [LARGE SCALE GENOMIC DNA]</scope>
    <source>
        <strain evidence="12 13">WL0002</strain>
    </source>
</reference>
<evidence type="ECO:0000256" key="9">
    <source>
        <dbReference type="ARBA" id="ARBA00023204"/>
    </source>
</evidence>
<dbReference type="Gene3D" id="1.10.1670.10">
    <property type="entry name" value="Helix-hairpin-Helix base-excision DNA repair enzymes (C-terminal)"/>
    <property type="match status" value="1"/>
</dbReference>
<keyword evidence="7" id="KW-0408">Iron</keyword>
<sequence length="230" mass="26060">MPSPDHVTPGEKRKLTRLAKDLKHWAKVNGRDFPWRSSEANTYQQVVVEVLLQRTTAAAVAGFFEAFVAKYPSWGQLASANVEDLEEFLRPLGLWRRRAQSLLGIAKYAAEKEGQFPSDPLEHRQIPAVGQYVSNAIMQFQHGQPAPLLDVNMARVIERFVRPRKLADIRHDKWLQEAAHWLVRQDPREVNWAVLDFAALICRSRSPLCTSCPVSARCSYFKRGGNAQAG</sequence>
<feature type="domain" description="HhH-GPD" evidence="11">
    <location>
        <begin position="51"/>
        <end position="200"/>
    </location>
</feature>
<comment type="caution">
    <text evidence="12">The sequence shown here is derived from an EMBL/GenBank/DDBJ whole genome shotgun (WGS) entry which is preliminary data.</text>
</comment>
<evidence type="ECO:0000313" key="13">
    <source>
        <dbReference type="Proteomes" id="UP001652542"/>
    </source>
</evidence>
<dbReference type="InterPro" id="IPR003265">
    <property type="entry name" value="HhH-GPD_domain"/>
</dbReference>
<dbReference type="CDD" id="cd00056">
    <property type="entry name" value="ENDO3c"/>
    <property type="match status" value="1"/>
</dbReference>
<evidence type="ECO:0000256" key="6">
    <source>
        <dbReference type="ARBA" id="ARBA00022801"/>
    </source>
</evidence>
<evidence type="ECO:0000256" key="10">
    <source>
        <dbReference type="ARBA" id="ARBA00023295"/>
    </source>
</evidence>
<evidence type="ECO:0000259" key="11">
    <source>
        <dbReference type="SMART" id="SM00478"/>
    </source>
</evidence>
<dbReference type="EMBL" id="JAOWKY010000002">
    <property type="protein sequence ID" value="MCV2869031.1"/>
    <property type="molecule type" value="Genomic_DNA"/>
</dbReference>
<dbReference type="SUPFAM" id="SSF48150">
    <property type="entry name" value="DNA-glycosylase"/>
    <property type="match status" value="1"/>
</dbReference>
<keyword evidence="5" id="KW-0227">DNA damage</keyword>
<keyword evidence="13" id="KW-1185">Reference proteome</keyword>
<dbReference type="InterPro" id="IPR004035">
    <property type="entry name" value="Endouclease-III_FeS-bd_BS"/>
</dbReference>
<comment type="similarity">
    <text evidence="3">Belongs to the Nth/MutY family.</text>
</comment>
<dbReference type="Pfam" id="PF00730">
    <property type="entry name" value="HhH-GPD"/>
    <property type="match status" value="1"/>
</dbReference>
<dbReference type="PANTHER" id="PTHR42944">
    <property type="entry name" value="ADENINE DNA GLYCOSYLASE"/>
    <property type="match status" value="1"/>
</dbReference>
<keyword evidence="9" id="KW-0234">DNA repair</keyword>
<name>A0ABT2ZD63_9RHOB</name>
<evidence type="ECO:0000256" key="5">
    <source>
        <dbReference type="ARBA" id="ARBA00022763"/>
    </source>
</evidence>
<protein>
    <recommendedName>
        <fullName evidence="11">HhH-GPD domain-containing protein</fullName>
    </recommendedName>
</protein>
<dbReference type="PROSITE" id="PS00764">
    <property type="entry name" value="ENDONUCLEASE_III_1"/>
    <property type="match status" value="1"/>
</dbReference>
<dbReference type="InterPro" id="IPR011257">
    <property type="entry name" value="DNA_glycosylase"/>
</dbReference>
<dbReference type="SMART" id="SM00525">
    <property type="entry name" value="FES"/>
    <property type="match status" value="1"/>
</dbReference>
<accession>A0ABT2ZD63</accession>
<dbReference type="RefSeq" id="WP_263734689.1">
    <property type="nucleotide sequence ID" value="NZ_JAOWKY010000002.1"/>
</dbReference>
<gene>
    <name evidence="12" type="ORF">OEW28_10370</name>
</gene>
<keyword evidence="8" id="KW-0411">Iron-sulfur</keyword>
<keyword evidence="6" id="KW-0378">Hydrolase</keyword>
<comment type="function">
    <text evidence="2">Adenine glycosylase active on G-A mispairs. MutY also corrects error-prone DNA synthesis past GO lesions which are due to the oxidatively damaged form of guanine: 7,8-dihydro-8-oxoguanine (8-oxo-dGTP).</text>
</comment>
<proteinExistence type="inferred from homology"/>
<dbReference type="Proteomes" id="UP001652542">
    <property type="component" value="Unassembled WGS sequence"/>
</dbReference>
<dbReference type="Gene3D" id="1.10.340.30">
    <property type="entry name" value="Hypothetical protein, domain 2"/>
    <property type="match status" value="1"/>
</dbReference>
<keyword evidence="10" id="KW-0326">Glycosidase</keyword>
<evidence type="ECO:0000313" key="12">
    <source>
        <dbReference type="EMBL" id="MCV2869031.1"/>
    </source>
</evidence>
<keyword evidence="4" id="KW-0479">Metal-binding</keyword>
<comment type="cofactor">
    <cofactor evidence="1">
        <name>[4Fe-4S] cluster</name>
        <dbReference type="ChEBI" id="CHEBI:49883"/>
    </cofactor>
</comment>
<evidence type="ECO:0000256" key="1">
    <source>
        <dbReference type="ARBA" id="ARBA00001966"/>
    </source>
</evidence>
<evidence type="ECO:0000256" key="3">
    <source>
        <dbReference type="ARBA" id="ARBA00008343"/>
    </source>
</evidence>
<dbReference type="SMART" id="SM00478">
    <property type="entry name" value="ENDO3c"/>
    <property type="match status" value="1"/>
</dbReference>